<keyword evidence="5" id="KW-1185">Reference proteome</keyword>
<dbReference type="EMBL" id="VWZO01016314">
    <property type="protein sequence ID" value="NXH19102.1"/>
    <property type="molecule type" value="Genomic_DNA"/>
</dbReference>
<feature type="non-terminal residue" evidence="4">
    <location>
        <position position="1"/>
    </location>
</feature>
<feature type="non-terminal residue" evidence="4">
    <location>
        <position position="81"/>
    </location>
</feature>
<keyword evidence="2" id="KW-0378">Hydrolase</keyword>
<dbReference type="AlphaFoldDB" id="A0A7K9I1A5"/>
<evidence type="ECO:0000313" key="5">
    <source>
        <dbReference type="Proteomes" id="UP000534107"/>
    </source>
</evidence>
<dbReference type="GO" id="GO:0046872">
    <property type="term" value="F:metal ion binding"/>
    <property type="evidence" value="ECO:0007669"/>
    <property type="project" value="UniProtKB-KW"/>
</dbReference>
<feature type="domain" description="PDEase" evidence="3">
    <location>
        <begin position="1"/>
        <end position="81"/>
    </location>
</feature>
<evidence type="ECO:0000313" key="4">
    <source>
        <dbReference type="EMBL" id="NXH19102.1"/>
    </source>
</evidence>
<dbReference type="PANTHER" id="PTHR11347">
    <property type="entry name" value="CYCLIC NUCLEOTIDE PHOSPHODIESTERASE"/>
    <property type="match status" value="1"/>
</dbReference>
<dbReference type="PROSITE" id="PS51845">
    <property type="entry name" value="PDEASE_I_2"/>
    <property type="match status" value="1"/>
</dbReference>
<gene>
    <name evidence="4" type="primary">Pde8b_0</name>
    <name evidence="4" type="ORF">BUCCAP_R04227</name>
</gene>
<proteinExistence type="predicted"/>
<sequence length="81" mass="9498">TLIKHMMIKCADVANPCRPLELCIEWARRISEEYFAQTDEEKRQGLSVVMPVFDRNTCSILKSQISFIDYFVTDMFDAWDS</sequence>
<dbReference type="SUPFAM" id="SSF109604">
    <property type="entry name" value="HD-domain/PDEase-like"/>
    <property type="match status" value="1"/>
</dbReference>
<keyword evidence="1" id="KW-0479">Metal-binding</keyword>
<evidence type="ECO:0000259" key="3">
    <source>
        <dbReference type="PROSITE" id="PS51845"/>
    </source>
</evidence>
<dbReference type="GO" id="GO:0007165">
    <property type="term" value="P:signal transduction"/>
    <property type="evidence" value="ECO:0007669"/>
    <property type="project" value="InterPro"/>
</dbReference>
<protein>
    <submittedName>
        <fullName evidence="4">PDE8B phosphodiesterase</fullName>
    </submittedName>
</protein>
<dbReference type="GO" id="GO:0004114">
    <property type="term" value="F:3',5'-cyclic-nucleotide phosphodiesterase activity"/>
    <property type="evidence" value="ECO:0007669"/>
    <property type="project" value="InterPro"/>
</dbReference>
<dbReference type="Pfam" id="PF00233">
    <property type="entry name" value="PDEase_I"/>
    <property type="match status" value="1"/>
</dbReference>
<dbReference type="Gene3D" id="1.10.1300.10">
    <property type="entry name" value="3'5'-cyclic nucleotide phosphodiesterase, catalytic domain"/>
    <property type="match status" value="1"/>
</dbReference>
<evidence type="ECO:0000256" key="2">
    <source>
        <dbReference type="ARBA" id="ARBA00022801"/>
    </source>
</evidence>
<evidence type="ECO:0000256" key="1">
    <source>
        <dbReference type="ARBA" id="ARBA00022723"/>
    </source>
</evidence>
<dbReference type="Proteomes" id="UP000534107">
    <property type="component" value="Unassembled WGS sequence"/>
</dbReference>
<dbReference type="InterPro" id="IPR036971">
    <property type="entry name" value="PDEase_catalytic_dom_sf"/>
</dbReference>
<reference evidence="4 5" key="1">
    <citation type="submission" date="2019-09" db="EMBL/GenBank/DDBJ databases">
        <title>Bird 10,000 Genomes (B10K) Project - Family phase.</title>
        <authorList>
            <person name="Zhang G."/>
        </authorList>
    </citation>
    <scope>NUCLEOTIDE SEQUENCE [LARGE SCALE GENOMIC DNA]</scope>
    <source>
        <strain evidence="4">B10K-DU-001-16</strain>
        <tissue evidence="4">Muscle</tissue>
    </source>
</reference>
<name>A0A7K9I1A5_9PICI</name>
<comment type="caution">
    <text evidence="4">The sequence shown here is derived from an EMBL/GenBank/DDBJ whole genome shotgun (WGS) entry which is preliminary data.</text>
</comment>
<organism evidence="4 5">
    <name type="scientific">Bucco capensis</name>
    <name type="common">collared puffbird</name>
    <dbReference type="NCBI Taxonomy" id="135168"/>
    <lineage>
        <taxon>Eukaryota</taxon>
        <taxon>Metazoa</taxon>
        <taxon>Chordata</taxon>
        <taxon>Craniata</taxon>
        <taxon>Vertebrata</taxon>
        <taxon>Euteleostomi</taxon>
        <taxon>Archelosauria</taxon>
        <taxon>Archosauria</taxon>
        <taxon>Dinosauria</taxon>
        <taxon>Saurischia</taxon>
        <taxon>Theropoda</taxon>
        <taxon>Coelurosauria</taxon>
        <taxon>Aves</taxon>
        <taxon>Neognathae</taxon>
        <taxon>Neoaves</taxon>
        <taxon>Telluraves</taxon>
        <taxon>Coraciimorphae</taxon>
        <taxon>Piciformes</taxon>
        <taxon>Bucconidae</taxon>
        <taxon>Bucco</taxon>
    </lineage>
</organism>
<dbReference type="OrthoDB" id="189220at2759"/>
<dbReference type="InterPro" id="IPR002073">
    <property type="entry name" value="PDEase_catalytic_dom"/>
</dbReference>
<accession>A0A7K9I1A5</accession>